<keyword evidence="3 4" id="KW-0326">Glycosidase</keyword>
<dbReference type="PROSITE" id="PS51272">
    <property type="entry name" value="SLH"/>
    <property type="match status" value="3"/>
</dbReference>
<dbReference type="EMBL" id="ABYS02000003">
    <property type="protein sequence ID" value="EEP21736.1"/>
    <property type="molecule type" value="Genomic_DNA"/>
</dbReference>
<reference evidence="7" key="1">
    <citation type="submission" date="2009-04" db="EMBL/GenBank/DDBJ databases">
        <authorList>
            <person name="Weinstock G."/>
            <person name="Sodergren E."/>
            <person name="Clifton S."/>
            <person name="Fulton L."/>
            <person name="Fulton B."/>
            <person name="Courtney L."/>
            <person name="Fronick C."/>
            <person name="Harrison M."/>
            <person name="Strong C."/>
            <person name="Farmer C."/>
            <person name="Delahaunty K."/>
            <person name="Markovic C."/>
            <person name="Hall O."/>
            <person name="Minx P."/>
            <person name="Tomlinson C."/>
            <person name="Mitreva M."/>
            <person name="Nelson J."/>
            <person name="Hou S."/>
            <person name="Wollam A."/>
            <person name="Pepin K.H."/>
            <person name="Johnson M."/>
            <person name="Bhonagiri V."/>
            <person name="Nash W.E."/>
            <person name="Warren W."/>
            <person name="Chinwalla A."/>
            <person name="Mardis E.R."/>
            <person name="Wilson R.K."/>
        </authorList>
    </citation>
    <scope>NUCLEOTIDE SEQUENCE [LARGE SCALE GENOMIC DNA]</scope>
    <source>
        <strain evidence="7">DSM 20098</strain>
    </source>
</reference>
<dbReference type="GO" id="GO:0004553">
    <property type="term" value="F:hydrolase activity, hydrolyzing O-glycosyl compounds"/>
    <property type="evidence" value="ECO:0007669"/>
    <property type="project" value="InterPro"/>
</dbReference>
<dbReference type="InterPro" id="IPR023230">
    <property type="entry name" value="Glyco_hydro_2_CS"/>
</dbReference>
<dbReference type="eggNOG" id="COG1404">
    <property type="taxonomic scope" value="Bacteria"/>
</dbReference>
<dbReference type="HOGENOM" id="CLU_006501_5_0_11"/>
<feature type="chain" id="PRO_5009950656" evidence="5">
    <location>
        <begin position="25"/>
        <end position="961"/>
    </location>
</feature>
<dbReference type="Pfam" id="PF02837">
    <property type="entry name" value="Glyco_hydro_2_N"/>
    <property type="match status" value="1"/>
</dbReference>
<evidence type="ECO:0000313" key="7">
    <source>
        <dbReference type="EMBL" id="EEP21736.1"/>
    </source>
</evidence>
<dbReference type="InterPro" id="IPR006103">
    <property type="entry name" value="Glyco_hydro_2_cat"/>
</dbReference>
<gene>
    <name evidence="7" type="ORF">BIFANG_02125</name>
</gene>
<evidence type="ECO:0000256" key="3">
    <source>
        <dbReference type="ARBA" id="ARBA00023295"/>
    </source>
</evidence>
<dbReference type="InterPro" id="IPR006102">
    <property type="entry name" value="Ig-like_GH2"/>
</dbReference>
<dbReference type="Gene3D" id="3.20.20.80">
    <property type="entry name" value="Glycosidases"/>
    <property type="match status" value="1"/>
</dbReference>
<evidence type="ECO:0000256" key="4">
    <source>
        <dbReference type="RuleBase" id="RU361154"/>
    </source>
</evidence>
<dbReference type="GO" id="GO:0005975">
    <property type="term" value="P:carbohydrate metabolic process"/>
    <property type="evidence" value="ECO:0007669"/>
    <property type="project" value="InterPro"/>
</dbReference>
<dbReference type="InterPro" id="IPR017853">
    <property type="entry name" value="GH"/>
</dbReference>
<dbReference type="InterPro" id="IPR013783">
    <property type="entry name" value="Ig-like_fold"/>
</dbReference>
<evidence type="ECO:0000259" key="6">
    <source>
        <dbReference type="PROSITE" id="PS51272"/>
    </source>
</evidence>
<dbReference type="InterPro" id="IPR001119">
    <property type="entry name" value="SLH_dom"/>
</dbReference>
<keyword evidence="2 4" id="KW-0378">Hydrolase</keyword>
<protein>
    <submittedName>
        <fullName evidence="7">Glycosyl hydrolase family 2, sugar binding domain protein</fullName>
    </submittedName>
</protein>
<keyword evidence="5" id="KW-0732">Signal</keyword>
<proteinExistence type="inferred from homology"/>
<dbReference type="AlphaFoldDB" id="C4FCU9"/>
<dbReference type="PANTHER" id="PTHR42732">
    <property type="entry name" value="BETA-GALACTOSIDASE"/>
    <property type="match status" value="1"/>
</dbReference>
<dbReference type="RefSeq" id="WP_003825099.1">
    <property type="nucleotide sequence ID" value="NZ_AP012322.1"/>
</dbReference>
<feature type="signal peptide" evidence="5">
    <location>
        <begin position="1"/>
        <end position="24"/>
    </location>
</feature>
<dbReference type="eggNOG" id="COG3250">
    <property type="taxonomic scope" value="Bacteria"/>
</dbReference>
<evidence type="ECO:0000256" key="5">
    <source>
        <dbReference type="SAM" id="SignalP"/>
    </source>
</evidence>
<dbReference type="InterPro" id="IPR036156">
    <property type="entry name" value="Beta-gal/glucu_dom_sf"/>
</dbReference>
<dbReference type="PATRIC" id="fig|518635.17.peg.1556"/>
<dbReference type="Pfam" id="PF00395">
    <property type="entry name" value="SLH"/>
    <property type="match status" value="1"/>
</dbReference>
<dbReference type="InterPro" id="IPR006101">
    <property type="entry name" value="Glyco_hydro_2"/>
</dbReference>
<dbReference type="Pfam" id="PF16355">
    <property type="entry name" value="DUF4982"/>
    <property type="match status" value="1"/>
</dbReference>
<dbReference type="Gene3D" id="2.60.120.260">
    <property type="entry name" value="Galactose-binding domain-like"/>
    <property type="match status" value="1"/>
</dbReference>
<dbReference type="InterPro" id="IPR008979">
    <property type="entry name" value="Galactose-bd-like_sf"/>
</dbReference>
<dbReference type="SUPFAM" id="SSF51445">
    <property type="entry name" value="(Trans)glycosidases"/>
    <property type="match status" value="1"/>
</dbReference>
<dbReference type="Proteomes" id="UP000006408">
    <property type="component" value="Unassembled WGS sequence"/>
</dbReference>
<dbReference type="GeneID" id="42865792"/>
<feature type="domain" description="SLH" evidence="6">
    <location>
        <begin position="894"/>
        <end position="961"/>
    </location>
</feature>
<accession>C4FCU9</accession>
<comment type="caution">
    <text evidence="7">The sequence shown here is derived from an EMBL/GenBank/DDBJ whole genome shotgun (WGS) entry which is preliminary data.</text>
</comment>
<dbReference type="SUPFAM" id="SSF49785">
    <property type="entry name" value="Galactose-binding domain-like"/>
    <property type="match status" value="1"/>
</dbReference>
<feature type="domain" description="SLH" evidence="6">
    <location>
        <begin position="761"/>
        <end position="828"/>
    </location>
</feature>
<dbReference type="PRINTS" id="PR00132">
    <property type="entry name" value="GLHYDRLASE2"/>
</dbReference>
<evidence type="ECO:0000256" key="2">
    <source>
        <dbReference type="ARBA" id="ARBA00022801"/>
    </source>
</evidence>
<dbReference type="Pfam" id="PF02836">
    <property type="entry name" value="Glyco_hydro_2_C"/>
    <property type="match status" value="1"/>
</dbReference>
<dbReference type="InterPro" id="IPR006104">
    <property type="entry name" value="Glyco_hydro_2_N"/>
</dbReference>
<dbReference type="KEGG" id="bang:BBAG_1474"/>
<name>C4FCU9_9BIFI</name>
<feature type="domain" description="SLH" evidence="6">
    <location>
        <begin position="829"/>
        <end position="892"/>
    </location>
</feature>
<dbReference type="Gene3D" id="2.60.40.10">
    <property type="entry name" value="Immunoglobulins"/>
    <property type="match status" value="2"/>
</dbReference>
<evidence type="ECO:0000313" key="8">
    <source>
        <dbReference type="Proteomes" id="UP000006408"/>
    </source>
</evidence>
<dbReference type="InterPro" id="IPR032311">
    <property type="entry name" value="DUF4982"/>
</dbReference>
<evidence type="ECO:0000256" key="1">
    <source>
        <dbReference type="ARBA" id="ARBA00007401"/>
    </source>
</evidence>
<dbReference type="Pfam" id="PF00703">
    <property type="entry name" value="Glyco_hydro_2"/>
    <property type="match status" value="1"/>
</dbReference>
<keyword evidence="8" id="KW-1185">Reference proteome</keyword>
<sequence length="961" mass="106846">MRRKYFASIVAVAMLAAGVPCAQAEELDANTAQTTDSQIVQNETQNNGSSNEAAESALNASADNQIAGRTVENIDKGWTFSKNDASMEGWTFPTGASEGTIDLPHSWDYAHPTMSYIPQNNRKTVTYSKQLDVAKYHGKNLFIKFYGSNKNTTVKVDGQEVGTHVGGYSAFIFDLTKYVQDKDSVALTVDVTNVDTVSIPINVDYTQFSGIYRDVELIALPNQYISTENKGSSGVFVDYKLNGNNASVNTRVDVTNKATEAANLVLKTTISDNAGNVVSEQSSDIQVSAGTESAEQKLDQQLTNVHRWNGRTDPYLYTMNVSLQDAAGHVLDTESTKIGFRTFKVSNGKAYLNGKQIEIHGVGYHQDREGVGNAVSRDQMAQDIDTMLDMGVNAVRTSHYPHDPAFYEMADEKGLLVYCEIPYYLIYSKADSYKNSITNQLTEMIRQGYNYPSIVMWGVQNEVRYSEQFASYGPDFKVTEDELVAFNSALVDLAHQEDPNRLIVQANIDGADAVNTSAKWSSKIDLTGMNLYVGFKSPVRNADAAGHKKLVESLTNKMNNYQQVLGADSMMLSEYGAGANIDQHTEVDGSFSWNGASDANGDKHYEEYQSYLLEAYWDYIQHSTNVAASFVWNMFDFSSYRNAGGKERLNTKGLLCYDHVTKKDAYYFFKANWNKSDKFVYLTSKRFTQRNKPTQQIKAYSNCDNAELFLNGKSLGAGTKQQDGVFVWDNVKLAGQVENSIKVVAHDGSKTYEDAVDGVTYGMQFEDVNANTPHVEDIQWLADNGVTEGWVDSTGKRTFRGMDTVKRQDMAAFLYRLAGSPDYTPSASDKSRFTDVTEDTPHAKEIWWLGTNGIAEGWDDGSFRGMDTVKRQDMAAFLKRLATKNLGVKDSSYNRNPFADVNKRTPHYKEILWMAGTGISEGWTEANGTKTYRGMSDVVRQDMAAFLHRLGNYANTGSVES</sequence>
<organism evidence="7 8">
    <name type="scientific">Bifidobacterium angulatum DSM 20098 = JCM 7096</name>
    <dbReference type="NCBI Taxonomy" id="518635"/>
    <lineage>
        <taxon>Bacteria</taxon>
        <taxon>Bacillati</taxon>
        <taxon>Actinomycetota</taxon>
        <taxon>Actinomycetes</taxon>
        <taxon>Bifidobacteriales</taxon>
        <taxon>Bifidobacteriaceae</taxon>
        <taxon>Bifidobacterium</taxon>
    </lineage>
</organism>
<dbReference type="SUPFAM" id="SSF49303">
    <property type="entry name" value="beta-Galactosidase/glucuronidase domain"/>
    <property type="match status" value="1"/>
</dbReference>
<dbReference type="PROSITE" id="PS00719">
    <property type="entry name" value="GLYCOSYL_HYDROL_F2_1"/>
    <property type="match status" value="1"/>
</dbReference>
<comment type="similarity">
    <text evidence="1 4">Belongs to the glycosyl hydrolase 2 family.</text>
</comment>
<dbReference type="PANTHER" id="PTHR42732:SF1">
    <property type="entry name" value="BETA-MANNOSIDASE"/>
    <property type="match status" value="1"/>
</dbReference>
<dbReference type="InterPro" id="IPR051913">
    <property type="entry name" value="GH2_Domain-Containing"/>
</dbReference>